<sequence length="308" mass="33636">MALLGLWLVVSAVQLVWALLPAKESTVPERMQIMNPLTEAPKGADRPPVDIEQLRGRHLFGEAVSAEALPAVAEAEPASDESRDGIEKNARETRLQLVLRGVIASTEDGLGHAIIEHRKKQAVYAVDDSLPVSGNVVLAKVMPRQVVLDNNGNYELLTLFEDTELAVEAERQPRTPVRTNINAPANRGAPDVIDKRDEQAATDLARGYRDRLYENPQSLADVVNISAVREGDALMGYRIAPGRDQEQFTRLGFKPGDLVTRVNGIALNDPANTMRLYQTMRSATEAVFELQRGGQEVSVSVSLAAEGE</sequence>
<keyword evidence="5" id="KW-0997">Cell inner membrane</keyword>
<comment type="similarity">
    <text evidence="2">Belongs to the GSP C family.</text>
</comment>
<evidence type="ECO:0000256" key="4">
    <source>
        <dbReference type="ARBA" id="ARBA00022475"/>
    </source>
</evidence>
<evidence type="ECO:0000313" key="11">
    <source>
        <dbReference type="EMBL" id="KAA1194650.1"/>
    </source>
</evidence>
<feature type="domain" description="Type II secretion system protein GspC N-terminal" evidence="10">
    <location>
        <begin position="3"/>
        <end position="159"/>
    </location>
</feature>
<keyword evidence="3" id="KW-0813">Transport</keyword>
<evidence type="ECO:0000256" key="1">
    <source>
        <dbReference type="ARBA" id="ARBA00004533"/>
    </source>
</evidence>
<comment type="caution">
    <text evidence="11">The sequence shown here is derived from an EMBL/GenBank/DDBJ whole genome shotgun (WGS) entry which is preliminary data.</text>
</comment>
<dbReference type="Gene3D" id="2.30.42.10">
    <property type="match status" value="1"/>
</dbReference>
<organism evidence="11 12">
    <name type="scientific">Pseudohalioglobus sediminis</name>
    <dbReference type="NCBI Taxonomy" id="2606449"/>
    <lineage>
        <taxon>Bacteria</taxon>
        <taxon>Pseudomonadati</taxon>
        <taxon>Pseudomonadota</taxon>
        <taxon>Gammaproteobacteria</taxon>
        <taxon>Cellvibrionales</taxon>
        <taxon>Halieaceae</taxon>
        <taxon>Pseudohalioglobus</taxon>
    </lineage>
</organism>
<dbReference type="Gene3D" id="2.30.30.830">
    <property type="match status" value="1"/>
</dbReference>
<keyword evidence="9" id="KW-0472">Membrane</keyword>
<dbReference type="InterPro" id="IPR001639">
    <property type="entry name" value="T2SS_protein-GspC"/>
</dbReference>
<evidence type="ECO:0000256" key="3">
    <source>
        <dbReference type="ARBA" id="ARBA00022448"/>
    </source>
</evidence>
<dbReference type="Proteomes" id="UP000323708">
    <property type="component" value="Unassembled WGS sequence"/>
</dbReference>
<evidence type="ECO:0000256" key="8">
    <source>
        <dbReference type="ARBA" id="ARBA00022989"/>
    </source>
</evidence>
<evidence type="ECO:0000256" key="7">
    <source>
        <dbReference type="ARBA" id="ARBA00022927"/>
    </source>
</evidence>
<dbReference type="InterPro" id="IPR036034">
    <property type="entry name" value="PDZ_sf"/>
</dbReference>
<dbReference type="AlphaFoldDB" id="A0A5B0X5N3"/>
<keyword evidence="12" id="KW-1185">Reference proteome</keyword>
<dbReference type="GO" id="GO:0015628">
    <property type="term" value="P:protein secretion by the type II secretion system"/>
    <property type="evidence" value="ECO:0007669"/>
    <property type="project" value="InterPro"/>
</dbReference>
<keyword evidence="6" id="KW-0812">Transmembrane</keyword>
<reference evidence="11 12" key="1">
    <citation type="submission" date="2019-09" db="EMBL/GenBank/DDBJ databases">
        <authorList>
            <person name="Chen X.-Y."/>
        </authorList>
    </citation>
    <scope>NUCLEOTIDE SEQUENCE [LARGE SCALE GENOMIC DNA]</scope>
    <source>
        <strain evidence="11 12">NY5</strain>
    </source>
</reference>
<dbReference type="Pfam" id="PF11356">
    <property type="entry name" value="T2SSC"/>
    <property type="match status" value="1"/>
</dbReference>
<evidence type="ECO:0000256" key="5">
    <source>
        <dbReference type="ARBA" id="ARBA00022519"/>
    </source>
</evidence>
<comment type="subcellular location">
    <subcellularLocation>
        <location evidence="1">Cell inner membrane</location>
    </subcellularLocation>
</comment>
<proteinExistence type="inferred from homology"/>
<keyword evidence="7" id="KW-0653">Protein transport</keyword>
<evidence type="ECO:0000256" key="9">
    <source>
        <dbReference type="ARBA" id="ARBA00023136"/>
    </source>
</evidence>
<evidence type="ECO:0000313" key="12">
    <source>
        <dbReference type="Proteomes" id="UP000323708"/>
    </source>
</evidence>
<dbReference type="NCBIfam" id="TIGR01713">
    <property type="entry name" value="typeII_sec_gspC"/>
    <property type="match status" value="1"/>
</dbReference>
<dbReference type="SUPFAM" id="SSF50156">
    <property type="entry name" value="PDZ domain-like"/>
    <property type="match status" value="1"/>
</dbReference>
<evidence type="ECO:0000259" key="10">
    <source>
        <dbReference type="Pfam" id="PF11356"/>
    </source>
</evidence>
<dbReference type="InterPro" id="IPR024961">
    <property type="entry name" value="T2SS_GspC_N"/>
</dbReference>
<keyword evidence="4" id="KW-1003">Cell membrane</keyword>
<dbReference type="GO" id="GO:0005886">
    <property type="term" value="C:plasma membrane"/>
    <property type="evidence" value="ECO:0007669"/>
    <property type="project" value="UniProtKB-SubCell"/>
</dbReference>
<name>A0A5B0X5N3_9GAMM</name>
<protein>
    <submittedName>
        <fullName evidence="11">Type II secretion system protein GspC</fullName>
    </submittedName>
</protein>
<accession>A0A5B0X5N3</accession>
<evidence type="ECO:0000256" key="2">
    <source>
        <dbReference type="ARBA" id="ARBA00007986"/>
    </source>
</evidence>
<dbReference type="EMBL" id="VTUX01000001">
    <property type="protein sequence ID" value="KAA1194650.1"/>
    <property type="molecule type" value="Genomic_DNA"/>
</dbReference>
<dbReference type="GO" id="GO:0015627">
    <property type="term" value="C:type II protein secretion system complex"/>
    <property type="evidence" value="ECO:0007669"/>
    <property type="project" value="InterPro"/>
</dbReference>
<evidence type="ECO:0000256" key="6">
    <source>
        <dbReference type="ARBA" id="ARBA00022692"/>
    </source>
</evidence>
<keyword evidence="8" id="KW-1133">Transmembrane helix</keyword>
<gene>
    <name evidence="11" type="primary">gspC</name>
    <name evidence="11" type="ORF">F0M18_03230</name>
</gene>